<dbReference type="Proteomes" id="UP001432209">
    <property type="component" value="Chromosome"/>
</dbReference>
<name>A0ABZ2AHT0_STRNV</name>
<protein>
    <submittedName>
        <fullName evidence="2">Uncharacterized protein</fullName>
    </submittedName>
</protein>
<evidence type="ECO:0000256" key="1">
    <source>
        <dbReference type="SAM" id="MobiDB-lite"/>
    </source>
</evidence>
<reference evidence="2" key="1">
    <citation type="submission" date="2022-10" db="EMBL/GenBank/DDBJ databases">
        <title>The complete genomes of actinobacterial strains from the NBC collection.</title>
        <authorList>
            <person name="Joergensen T.S."/>
            <person name="Alvarez Arevalo M."/>
            <person name="Sterndorff E.B."/>
            <person name="Faurdal D."/>
            <person name="Vuksanovic O."/>
            <person name="Mourched A.-S."/>
            <person name="Charusanti P."/>
            <person name="Shaw S."/>
            <person name="Blin K."/>
            <person name="Weber T."/>
        </authorList>
    </citation>
    <scope>NUCLEOTIDE SEQUENCE</scope>
    <source>
        <strain evidence="2">NBC_01432</strain>
    </source>
</reference>
<keyword evidence="3" id="KW-1185">Reference proteome</keyword>
<organism evidence="2 3">
    <name type="scientific">Streptomyces niveus</name>
    <name type="common">Streptomyces spheroides</name>
    <dbReference type="NCBI Taxonomy" id="193462"/>
    <lineage>
        <taxon>Bacteria</taxon>
        <taxon>Bacillati</taxon>
        <taxon>Actinomycetota</taxon>
        <taxon>Actinomycetes</taxon>
        <taxon>Kitasatosporales</taxon>
        <taxon>Streptomycetaceae</taxon>
        <taxon>Streptomyces</taxon>
    </lineage>
</organism>
<sequence length="48" mass="4970">MPKTTSTTGTSTQLNAAHRTTSLADSADAVDADSGPEGEAWWCGRTDT</sequence>
<feature type="compositionally biased region" description="Low complexity" evidence="1">
    <location>
        <begin position="1"/>
        <end position="12"/>
    </location>
</feature>
<dbReference type="RefSeq" id="WP_023541540.1">
    <property type="nucleotide sequence ID" value="NZ_CP108849.2"/>
</dbReference>
<feature type="region of interest" description="Disordered" evidence="1">
    <location>
        <begin position="1"/>
        <end position="48"/>
    </location>
</feature>
<gene>
    <name evidence="2" type="ORF">OG442_28250</name>
</gene>
<proteinExistence type="predicted"/>
<dbReference type="EMBL" id="CP109495">
    <property type="protein sequence ID" value="WUX57661.1"/>
    <property type="molecule type" value="Genomic_DNA"/>
</dbReference>
<evidence type="ECO:0000313" key="3">
    <source>
        <dbReference type="Proteomes" id="UP001432209"/>
    </source>
</evidence>
<accession>A0ABZ2AHT0</accession>
<evidence type="ECO:0000313" key="2">
    <source>
        <dbReference type="EMBL" id="WUX57661.1"/>
    </source>
</evidence>
<feature type="compositionally biased region" description="Polar residues" evidence="1">
    <location>
        <begin position="13"/>
        <end position="23"/>
    </location>
</feature>